<dbReference type="KEGG" id="samy:DB32_000402"/>
<dbReference type="EMBL" id="CP011125">
    <property type="protein sequence ID" value="AKF03253.1"/>
    <property type="molecule type" value="Genomic_DNA"/>
</dbReference>
<evidence type="ECO:0000313" key="2">
    <source>
        <dbReference type="EMBL" id="AKF03253.1"/>
    </source>
</evidence>
<protein>
    <submittedName>
        <fullName evidence="2">Uncharacterized protein</fullName>
    </submittedName>
</protein>
<proteinExistence type="predicted"/>
<feature type="compositionally biased region" description="Basic and acidic residues" evidence="1">
    <location>
        <begin position="20"/>
        <end position="32"/>
    </location>
</feature>
<reference evidence="2 3" key="1">
    <citation type="submission" date="2015-03" db="EMBL/GenBank/DDBJ databases">
        <title>Genome assembly of Sandaracinus amylolyticus DSM 53668.</title>
        <authorList>
            <person name="Sharma G."/>
            <person name="Subramanian S."/>
        </authorList>
    </citation>
    <scope>NUCLEOTIDE SEQUENCE [LARGE SCALE GENOMIC DNA]</scope>
    <source>
        <strain evidence="2 3">DSM 53668</strain>
    </source>
</reference>
<feature type="region of interest" description="Disordered" evidence="1">
    <location>
        <begin position="62"/>
        <end position="124"/>
    </location>
</feature>
<evidence type="ECO:0000313" key="3">
    <source>
        <dbReference type="Proteomes" id="UP000034883"/>
    </source>
</evidence>
<organism evidence="2 3">
    <name type="scientific">Sandaracinus amylolyticus</name>
    <dbReference type="NCBI Taxonomy" id="927083"/>
    <lineage>
        <taxon>Bacteria</taxon>
        <taxon>Pseudomonadati</taxon>
        <taxon>Myxococcota</taxon>
        <taxon>Polyangia</taxon>
        <taxon>Polyangiales</taxon>
        <taxon>Sandaracinaceae</taxon>
        <taxon>Sandaracinus</taxon>
    </lineage>
</organism>
<gene>
    <name evidence="2" type="ORF">DB32_000402</name>
</gene>
<dbReference type="AlphaFoldDB" id="A0A0F6YGU1"/>
<sequence>MGRHDGAQRATWTWGASRSPGRDHVQKNDCRRTRFARNETSPRGCTSAWQLRRDDFDRSAAERLSTGVEMPSPTREGASRAMESDACRLRRSTFRRSRRALGHDGPVGAASRGQSPNHESRASALDVRELSHRFRRRFRRGAALLRASRSGGFSRLSPWLDVFARSDFLRFARRPRSACA</sequence>
<dbReference type="STRING" id="927083.DB32_000402"/>
<feature type="compositionally biased region" description="Basic residues" evidence="1">
    <location>
        <begin position="89"/>
        <end position="100"/>
    </location>
</feature>
<keyword evidence="3" id="KW-1185">Reference proteome</keyword>
<dbReference type="Proteomes" id="UP000034883">
    <property type="component" value="Chromosome"/>
</dbReference>
<name>A0A0F6YGU1_9BACT</name>
<feature type="region of interest" description="Disordered" evidence="1">
    <location>
        <begin position="1"/>
        <end position="46"/>
    </location>
</feature>
<evidence type="ECO:0000256" key="1">
    <source>
        <dbReference type="SAM" id="MobiDB-lite"/>
    </source>
</evidence>
<accession>A0A0F6YGU1</accession>